<dbReference type="InterPro" id="IPR040758">
    <property type="entry name" value="PrmC_N"/>
</dbReference>
<evidence type="ECO:0000313" key="9">
    <source>
        <dbReference type="Proteomes" id="UP000032679"/>
    </source>
</evidence>
<dbReference type="GO" id="GO:0003676">
    <property type="term" value="F:nucleic acid binding"/>
    <property type="evidence" value="ECO:0007669"/>
    <property type="project" value="InterPro"/>
</dbReference>
<dbReference type="HAMAP" id="MF_02126">
    <property type="entry name" value="RF_methyltr_PrmC"/>
    <property type="match status" value="1"/>
</dbReference>
<evidence type="ECO:0000256" key="2">
    <source>
        <dbReference type="ARBA" id="ARBA00022679"/>
    </source>
</evidence>
<protein>
    <recommendedName>
        <fullName evidence="5">Release factor glutamine methyltransferase</fullName>
        <shortName evidence="5">RF MTase</shortName>
        <ecNumber evidence="5">2.1.1.297</ecNumber>
    </recommendedName>
    <alternativeName>
        <fullName evidence="5">N5-glutamine methyltransferase PrmC</fullName>
    </alternativeName>
    <alternativeName>
        <fullName evidence="5">Protein-(glutamine-N5) MTase PrmC</fullName>
    </alternativeName>
    <alternativeName>
        <fullName evidence="5">Protein-glutamine N-methyltransferase PrmC</fullName>
    </alternativeName>
</protein>
<dbReference type="Gene3D" id="1.10.8.10">
    <property type="entry name" value="DNA helicase RuvA subunit, C-terminal domain"/>
    <property type="match status" value="1"/>
</dbReference>
<feature type="binding site" evidence="5">
    <location>
        <position position="190"/>
    </location>
    <ligand>
        <name>S-adenosyl-L-methionine</name>
        <dbReference type="ChEBI" id="CHEBI:59789"/>
    </ligand>
</feature>
<dbReference type="PANTHER" id="PTHR18895:SF74">
    <property type="entry name" value="MTRF1L RELEASE FACTOR GLUTAMINE METHYLTRANSFERASE"/>
    <property type="match status" value="1"/>
</dbReference>
<evidence type="ECO:0000256" key="3">
    <source>
        <dbReference type="ARBA" id="ARBA00022691"/>
    </source>
</evidence>
<feature type="binding site" evidence="5">
    <location>
        <begin position="190"/>
        <end position="193"/>
    </location>
    <ligand>
        <name>substrate</name>
    </ligand>
</feature>
<dbReference type="Gene3D" id="3.40.50.150">
    <property type="entry name" value="Vaccinia Virus protein VP39"/>
    <property type="match status" value="1"/>
</dbReference>
<dbReference type="PANTHER" id="PTHR18895">
    <property type="entry name" value="HEMK METHYLTRANSFERASE"/>
    <property type="match status" value="1"/>
</dbReference>
<keyword evidence="1 5" id="KW-0489">Methyltransferase</keyword>
<dbReference type="EC" id="2.1.1.297" evidence="5"/>
<feature type="domain" description="Methyltransferase small" evidence="6">
    <location>
        <begin position="104"/>
        <end position="193"/>
    </location>
</feature>
<evidence type="ECO:0000259" key="6">
    <source>
        <dbReference type="Pfam" id="PF05175"/>
    </source>
</evidence>
<evidence type="ECO:0000256" key="4">
    <source>
        <dbReference type="ARBA" id="ARBA00048391"/>
    </source>
</evidence>
<organism evidence="8 9">
    <name type="scientific">Tanticharoenia sakaeratensis NBRC 103193</name>
    <dbReference type="NCBI Taxonomy" id="1231623"/>
    <lineage>
        <taxon>Bacteria</taxon>
        <taxon>Pseudomonadati</taxon>
        <taxon>Pseudomonadota</taxon>
        <taxon>Alphaproteobacteria</taxon>
        <taxon>Acetobacterales</taxon>
        <taxon>Acetobacteraceae</taxon>
        <taxon>Tanticharoenia</taxon>
    </lineage>
</organism>
<keyword evidence="2 5" id="KW-0808">Transferase</keyword>
<evidence type="ECO:0000256" key="5">
    <source>
        <dbReference type="HAMAP-Rule" id="MF_02126"/>
    </source>
</evidence>
<dbReference type="NCBIfam" id="TIGR00536">
    <property type="entry name" value="hemK_fam"/>
    <property type="match status" value="1"/>
</dbReference>
<keyword evidence="9" id="KW-1185">Reference proteome</keyword>
<dbReference type="InterPro" id="IPR050320">
    <property type="entry name" value="N5-glutamine_MTase"/>
</dbReference>
<dbReference type="AlphaFoldDB" id="A0A0D6MNU5"/>
<feature type="binding site" evidence="5">
    <location>
        <position position="147"/>
    </location>
    <ligand>
        <name>S-adenosyl-L-methionine</name>
        <dbReference type="ChEBI" id="CHEBI:59789"/>
    </ligand>
</feature>
<dbReference type="CDD" id="cd02440">
    <property type="entry name" value="AdoMet_MTases"/>
    <property type="match status" value="1"/>
</dbReference>
<dbReference type="Pfam" id="PF05175">
    <property type="entry name" value="MTS"/>
    <property type="match status" value="1"/>
</dbReference>
<dbReference type="InterPro" id="IPR007848">
    <property type="entry name" value="Small_mtfrase_dom"/>
</dbReference>
<feature type="binding site" evidence="5">
    <location>
        <begin position="124"/>
        <end position="128"/>
    </location>
    <ligand>
        <name>S-adenosyl-L-methionine</name>
        <dbReference type="ChEBI" id="CHEBI:59789"/>
    </ligand>
</feature>
<dbReference type="Pfam" id="PF17827">
    <property type="entry name" value="PrmC_N"/>
    <property type="match status" value="1"/>
</dbReference>
<proteinExistence type="inferred from homology"/>
<accession>A0A0D6MNU5</accession>
<dbReference type="Proteomes" id="UP000032679">
    <property type="component" value="Unassembled WGS sequence"/>
</dbReference>
<evidence type="ECO:0000259" key="7">
    <source>
        <dbReference type="Pfam" id="PF17827"/>
    </source>
</evidence>
<evidence type="ECO:0000313" key="8">
    <source>
        <dbReference type="EMBL" id="GAN54958.1"/>
    </source>
</evidence>
<comment type="similarity">
    <text evidence="5">Belongs to the protein N5-glutamine methyltransferase family. PrmC subfamily.</text>
</comment>
<dbReference type="InterPro" id="IPR029063">
    <property type="entry name" value="SAM-dependent_MTases_sf"/>
</dbReference>
<dbReference type="RefSeq" id="WP_241767757.1">
    <property type="nucleotide sequence ID" value="NZ_BALE01000034.1"/>
</dbReference>
<feature type="binding site" evidence="5">
    <location>
        <position position="176"/>
    </location>
    <ligand>
        <name>S-adenosyl-L-methionine</name>
        <dbReference type="ChEBI" id="CHEBI:59789"/>
    </ligand>
</feature>
<dbReference type="NCBIfam" id="TIGR03534">
    <property type="entry name" value="RF_mod_PrmC"/>
    <property type="match status" value="1"/>
</dbReference>
<dbReference type="InterPro" id="IPR004556">
    <property type="entry name" value="HemK-like"/>
</dbReference>
<comment type="catalytic activity">
    <reaction evidence="4 5">
        <text>L-glutaminyl-[peptide chain release factor] + S-adenosyl-L-methionine = N(5)-methyl-L-glutaminyl-[peptide chain release factor] + S-adenosyl-L-homocysteine + H(+)</text>
        <dbReference type="Rhea" id="RHEA:42896"/>
        <dbReference type="Rhea" id="RHEA-COMP:10271"/>
        <dbReference type="Rhea" id="RHEA-COMP:10272"/>
        <dbReference type="ChEBI" id="CHEBI:15378"/>
        <dbReference type="ChEBI" id="CHEBI:30011"/>
        <dbReference type="ChEBI" id="CHEBI:57856"/>
        <dbReference type="ChEBI" id="CHEBI:59789"/>
        <dbReference type="ChEBI" id="CHEBI:61891"/>
        <dbReference type="EC" id="2.1.1.297"/>
    </reaction>
</comment>
<dbReference type="GO" id="GO:0102559">
    <property type="term" value="F:peptide chain release factor N(5)-glutamine methyltransferase activity"/>
    <property type="evidence" value="ECO:0007669"/>
    <property type="project" value="UniProtKB-EC"/>
</dbReference>
<comment type="function">
    <text evidence="5">Methylates the class 1 translation termination release factors RF1/PrfA and RF2/PrfB on the glutamine residue of the universally conserved GGQ motif.</text>
</comment>
<feature type="domain" description="Release factor glutamine methyltransferase N-terminal" evidence="7">
    <location>
        <begin position="12"/>
        <end position="78"/>
    </location>
</feature>
<evidence type="ECO:0000256" key="1">
    <source>
        <dbReference type="ARBA" id="ARBA00022603"/>
    </source>
</evidence>
<dbReference type="EMBL" id="BALE01000034">
    <property type="protein sequence ID" value="GAN54958.1"/>
    <property type="molecule type" value="Genomic_DNA"/>
</dbReference>
<dbReference type="InterPro" id="IPR002052">
    <property type="entry name" value="DNA_methylase_N6_adenine_CS"/>
</dbReference>
<dbReference type="InterPro" id="IPR019874">
    <property type="entry name" value="RF_methyltr_PrmC"/>
</dbReference>
<comment type="caution">
    <text evidence="8">The sequence shown here is derived from an EMBL/GenBank/DDBJ whole genome shotgun (WGS) entry which is preliminary data.</text>
</comment>
<gene>
    <name evidence="5" type="primary">prmC</name>
    <name evidence="8" type="ORF">Tasa_034_042</name>
</gene>
<sequence length="286" mass="30786">MSQSPIAWREVRARLFRDLDTAGIEDAAREVRWLACHVLETDASGLLLRENLTAQELARLEQAVERRCAREPAAFITGDAGFWTLSLAVSRETLIPRADSEALIEALLQMRPDRASVRSVLDLGTGTGCLLLAALSEYQEAIGIGVDLSPDAAVLAMRNARANGLDKRCACFAGSWDTALDARFDVVLSNPPYIPRADLAGLMPEVRQYEPGRALDGGVDGLDAYRVIVSRLPDLLVPGGCAILEMGIGQIDQVSALARGQGLAERGRWQDLGGIARALVLEAPDA</sequence>
<dbReference type="GO" id="GO:0032259">
    <property type="term" value="P:methylation"/>
    <property type="evidence" value="ECO:0007669"/>
    <property type="project" value="UniProtKB-KW"/>
</dbReference>
<reference evidence="8 9" key="1">
    <citation type="submission" date="2012-10" db="EMBL/GenBank/DDBJ databases">
        <title>Genome sequencing of Tanticharoenia sakaeratensis NBRC 103193.</title>
        <authorList>
            <person name="Azuma Y."/>
            <person name="Hadano H."/>
            <person name="Hirakawa H."/>
            <person name="Matsushita K."/>
        </authorList>
    </citation>
    <scope>NUCLEOTIDE SEQUENCE [LARGE SCALE GENOMIC DNA]</scope>
    <source>
        <strain evidence="8 9">NBRC 103193</strain>
    </source>
</reference>
<keyword evidence="3 5" id="KW-0949">S-adenosyl-L-methionine</keyword>
<dbReference type="STRING" id="1231623.Tasa_034_042"/>
<dbReference type="SUPFAM" id="SSF53335">
    <property type="entry name" value="S-adenosyl-L-methionine-dependent methyltransferases"/>
    <property type="match status" value="1"/>
</dbReference>
<dbReference type="PROSITE" id="PS00092">
    <property type="entry name" value="N6_MTASE"/>
    <property type="match status" value="1"/>
</dbReference>
<name>A0A0D6MNU5_9PROT</name>